<comment type="caution">
    <text evidence="1">The sequence shown here is derived from an EMBL/GenBank/DDBJ whole genome shotgun (WGS) entry which is preliminary data.</text>
</comment>
<name>A0A0F9JX27_9ZZZZ</name>
<protein>
    <submittedName>
        <fullName evidence="1">Uncharacterized protein</fullName>
    </submittedName>
</protein>
<dbReference type="EMBL" id="LAZR01010424">
    <property type="protein sequence ID" value="KKM67016.1"/>
    <property type="molecule type" value="Genomic_DNA"/>
</dbReference>
<accession>A0A0F9JX27</accession>
<dbReference type="AlphaFoldDB" id="A0A0F9JX27"/>
<reference evidence="1" key="1">
    <citation type="journal article" date="2015" name="Nature">
        <title>Complex archaea that bridge the gap between prokaryotes and eukaryotes.</title>
        <authorList>
            <person name="Spang A."/>
            <person name="Saw J.H."/>
            <person name="Jorgensen S.L."/>
            <person name="Zaremba-Niedzwiedzka K."/>
            <person name="Martijn J."/>
            <person name="Lind A.E."/>
            <person name="van Eijk R."/>
            <person name="Schleper C."/>
            <person name="Guy L."/>
            <person name="Ettema T.J."/>
        </authorList>
    </citation>
    <scope>NUCLEOTIDE SEQUENCE</scope>
</reference>
<proteinExistence type="predicted"/>
<organism evidence="1">
    <name type="scientific">marine sediment metagenome</name>
    <dbReference type="NCBI Taxonomy" id="412755"/>
    <lineage>
        <taxon>unclassified sequences</taxon>
        <taxon>metagenomes</taxon>
        <taxon>ecological metagenomes</taxon>
    </lineage>
</organism>
<sequence length="80" mass="9558">MGRNKEKLAMEQKDNGQIMDMPIEKDRTYPLKYKMISMCAFRDCKKVYGYKMASEPNQISHGYCPECMKKHYSEFMEDEK</sequence>
<gene>
    <name evidence="1" type="ORF">LCGC14_1475320</name>
</gene>
<evidence type="ECO:0000313" key="1">
    <source>
        <dbReference type="EMBL" id="KKM67016.1"/>
    </source>
</evidence>